<dbReference type="EMBL" id="AJWJ01000467">
    <property type="protein sequence ID" value="KAF2070622.1"/>
    <property type="molecule type" value="Genomic_DNA"/>
</dbReference>
<feature type="region of interest" description="Disordered" evidence="1">
    <location>
        <begin position="191"/>
        <end position="216"/>
    </location>
</feature>
<dbReference type="InterPro" id="IPR018392">
    <property type="entry name" value="LysM"/>
</dbReference>
<dbReference type="PANTHER" id="PTHR20932:SF8">
    <property type="entry name" value="LD22649P"/>
    <property type="match status" value="1"/>
</dbReference>
<feature type="region of interest" description="Disordered" evidence="1">
    <location>
        <begin position="17"/>
        <end position="40"/>
    </location>
</feature>
<feature type="region of interest" description="Disordered" evidence="1">
    <location>
        <begin position="56"/>
        <end position="81"/>
    </location>
</feature>
<dbReference type="InterPro" id="IPR036779">
    <property type="entry name" value="LysM_dom_sf"/>
</dbReference>
<protein>
    <recommendedName>
        <fullName evidence="2">LysM domain-containing protein</fullName>
    </recommendedName>
</protein>
<comment type="caution">
    <text evidence="3">The sequence shown here is derived from an EMBL/GenBank/DDBJ whole genome shotgun (WGS) entry which is preliminary data.</text>
</comment>
<dbReference type="CDD" id="cd00118">
    <property type="entry name" value="LysM"/>
    <property type="match status" value="1"/>
</dbReference>
<name>A0A8J4V1N4_9MYCE</name>
<dbReference type="PANTHER" id="PTHR20932">
    <property type="entry name" value="LYSM AND PUTATIVE PEPTIDOGLYCAN-BINDING DOMAIN-CONTAINING PROTEIN"/>
    <property type="match status" value="1"/>
</dbReference>
<proteinExistence type="predicted"/>
<dbReference type="InterPro" id="IPR045030">
    <property type="entry name" value="LYSM1-4"/>
</dbReference>
<dbReference type="PROSITE" id="PS51782">
    <property type="entry name" value="LYSM"/>
    <property type="match status" value="1"/>
</dbReference>
<dbReference type="OrthoDB" id="20749at2759"/>
<gene>
    <name evidence="3" type="ORF">CYY_008061</name>
</gene>
<evidence type="ECO:0000313" key="4">
    <source>
        <dbReference type="Proteomes" id="UP000695562"/>
    </source>
</evidence>
<accession>A0A8J4V1N4</accession>
<keyword evidence="4" id="KW-1185">Reference proteome</keyword>
<dbReference type="AlphaFoldDB" id="A0A8J4V1N4"/>
<dbReference type="SMART" id="SM00257">
    <property type="entry name" value="LysM"/>
    <property type="match status" value="1"/>
</dbReference>
<feature type="compositionally biased region" description="Low complexity" evidence="1">
    <location>
        <begin position="56"/>
        <end position="71"/>
    </location>
</feature>
<evidence type="ECO:0000313" key="3">
    <source>
        <dbReference type="EMBL" id="KAF2070622.1"/>
    </source>
</evidence>
<dbReference type="SUPFAM" id="SSF54106">
    <property type="entry name" value="LysM domain"/>
    <property type="match status" value="1"/>
</dbReference>
<sequence length="251" mass="27365">MGSNNFDWDLFEANRSSNSNINNNSNSSSTNNSGNTSPYNSSYGDISLMTTFKTSNSNNNNSISQNSSNTSLVEETVSPATAASTDPRFIVHTLTSKDTLQGLSLKYNVKVNDLKRANNLWTQDTLFIKKTLLIPIESMDTGSNNSGSIGGSPLNTSSNSISYKTSSSMNTGKSYDQDHNTLFPEFEPMAKSFSSPKEKPILPKRTANNNNNNGSFHSVPMSTLSFSPVVNSLDHKTQSQFSLLDEELNPL</sequence>
<organism evidence="3 4">
    <name type="scientific">Polysphondylium violaceum</name>
    <dbReference type="NCBI Taxonomy" id="133409"/>
    <lineage>
        <taxon>Eukaryota</taxon>
        <taxon>Amoebozoa</taxon>
        <taxon>Evosea</taxon>
        <taxon>Eumycetozoa</taxon>
        <taxon>Dictyostelia</taxon>
        <taxon>Dictyosteliales</taxon>
        <taxon>Dictyosteliaceae</taxon>
        <taxon>Polysphondylium</taxon>
    </lineage>
</organism>
<dbReference type="Gene3D" id="3.10.350.10">
    <property type="entry name" value="LysM domain"/>
    <property type="match status" value="1"/>
</dbReference>
<reference evidence="3" key="1">
    <citation type="submission" date="2020-01" db="EMBL/GenBank/DDBJ databases">
        <title>Development of genomics and gene disruption for Polysphondylium violaceum indicates a role for the polyketide synthase stlB in stalk morphogenesis.</title>
        <authorList>
            <person name="Narita B."/>
            <person name="Kawabe Y."/>
            <person name="Kin K."/>
            <person name="Saito T."/>
            <person name="Gibbs R."/>
            <person name="Kuspa A."/>
            <person name="Muzny D."/>
            <person name="Queller D."/>
            <person name="Richards S."/>
            <person name="Strassman J."/>
            <person name="Sucgang R."/>
            <person name="Worley K."/>
            <person name="Schaap P."/>
        </authorList>
    </citation>
    <scope>NUCLEOTIDE SEQUENCE</scope>
    <source>
        <strain evidence="3">QSvi11</strain>
    </source>
</reference>
<evidence type="ECO:0000259" key="2">
    <source>
        <dbReference type="PROSITE" id="PS51782"/>
    </source>
</evidence>
<dbReference type="Pfam" id="PF01476">
    <property type="entry name" value="LysM"/>
    <property type="match status" value="1"/>
</dbReference>
<feature type="domain" description="LysM" evidence="2">
    <location>
        <begin position="90"/>
        <end position="134"/>
    </location>
</feature>
<dbReference type="Proteomes" id="UP000695562">
    <property type="component" value="Unassembled WGS sequence"/>
</dbReference>
<evidence type="ECO:0000256" key="1">
    <source>
        <dbReference type="SAM" id="MobiDB-lite"/>
    </source>
</evidence>